<reference evidence="1" key="1">
    <citation type="journal article" date="2015" name="Nature">
        <title>Complex archaea that bridge the gap between prokaryotes and eukaryotes.</title>
        <authorList>
            <person name="Spang A."/>
            <person name="Saw J.H."/>
            <person name="Jorgensen S.L."/>
            <person name="Zaremba-Niedzwiedzka K."/>
            <person name="Martijn J."/>
            <person name="Lind A.E."/>
            <person name="van Eijk R."/>
            <person name="Schleper C."/>
            <person name="Guy L."/>
            <person name="Ettema T.J."/>
        </authorList>
    </citation>
    <scope>NUCLEOTIDE SEQUENCE</scope>
</reference>
<sequence>MKLSVYDRLILLNVLPAEGNITTLRIIRDLSKELGFSDKEYQKLSIRQEGGTVQWDTTVESDKDIEIGVTGSALLLDVLQKMSDGETLSLSQLDIYERLEAANIET</sequence>
<gene>
    <name evidence="1" type="ORF">LCGC14_2178800</name>
</gene>
<proteinExistence type="predicted"/>
<protein>
    <submittedName>
        <fullName evidence="1">Uncharacterized protein</fullName>
    </submittedName>
</protein>
<dbReference type="AlphaFoldDB" id="A0A0F9DMV8"/>
<accession>A0A0F9DMV8</accession>
<comment type="caution">
    <text evidence="1">The sequence shown here is derived from an EMBL/GenBank/DDBJ whole genome shotgun (WGS) entry which is preliminary data.</text>
</comment>
<dbReference type="EMBL" id="LAZR01028289">
    <property type="protein sequence ID" value="KKL63068.1"/>
    <property type="molecule type" value="Genomic_DNA"/>
</dbReference>
<name>A0A0F9DMV8_9ZZZZ</name>
<organism evidence="1">
    <name type="scientific">marine sediment metagenome</name>
    <dbReference type="NCBI Taxonomy" id="412755"/>
    <lineage>
        <taxon>unclassified sequences</taxon>
        <taxon>metagenomes</taxon>
        <taxon>ecological metagenomes</taxon>
    </lineage>
</organism>
<evidence type="ECO:0000313" key="1">
    <source>
        <dbReference type="EMBL" id="KKL63068.1"/>
    </source>
</evidence>